<gene>
    <name evidence="3" type="ORF">RUMCAL_02475</name>
</gene>
<protein>
    <submittedName>
        <fullName evidence="3">Uncharacterized protein</fullName>
    </submittedName>
</protein>
<name>U2LYU8_9FIRM</name>
<dbReference type="InterPro" id="IPR057727">
    <property type="entry name" value="WCX_dom"/>
</dbReference>
<accession>U2LYU8</accession>
<dbReference type="eggNOG" id="COG2378">
    <property type="taxonomic scope" value="Bacteria"/>
</dbReference>
<feature type="domain" description="WCX" evidence="2">
    <location>
        <begin position="246"/>
        <end position="318"/>
    </location>
</feature>
<dbReference type="PANTHER" id="PTHR34580">
    <property type="match status" value="1"/>
</dbReference>
<comment type="caution">
    <text evidence="3">The sequence shown here is derived from an EMBL/GenBank/DDBJ whole genome shotgun (WGS) entry which is preliminary data.</text>
</comment>
<dbReference type="PATRIC" id="fig|411473.3.peg.2066"/>
<dbReference type="STRING" id="411473.RUMCAL_02475"/>
<dbReference type="GeneID" id="93693888"/>
<evidence type="ECO:0000313" key="3">
    <source>
        <dbReference type="EMBL" id="ERJ92268.1"/>
    </source>
</evidence>
<reference evidence="3 4" key="1">
    <citation type="submission" date="2013-07" db="EMBL/GenBank/DDBJ databases">
        <authorList>
            <person name="Weinstock G."/>
            <person name="Sodergren E."/>
            <person name="Wylie T."/>
            <person name="Fulton L."/>
            <person name="Fulton R."/>
            <person name="Fronick C."/>
            <person name="O'Laughlin M."/>
            <person name="Godfrey J."/>
            <person name="Miner T."/>
            <person name="Herter B."/>
            <person name="Appelbaum E."/>
            <person name="Cordes M."/>
            <person name="Lek S."/>
            <person name="Wollam A."/>
            <person name="Pepin K.H."/>
            <person name="Palsikar V.B."/>
            <person name="Mitreva M."/>
            <person name="Wilson R.K."/>
        </authorList>
    </citation>
    <scope>NUCLEOTIDE SEQUENCE [LARGE SCALE GENOMIC DNA]</scope>
    <source>
        <strain evidence="3 4">ATCC 27760</strain>
    </source>
</reference>
<dbReference type="OrthoDB" id="86031at2"/>
<dbReference type="EMBL" id="AWVF01000296">
    <property type="protein sequence ID" value="ERJ92268.1"/>
    <property type="molecule type" value="Genomic_DNA"/>
</dbReference>
<dbReference type="Pfam" id="PF25583">
    <property type="entry name" value="WCX"/>
    <property type="match status" value="1"/>
</dbReference>
<organism evidence="3 4">
    <name type="scientific">Ruminococcus callidus ATCC 27760</name>
    <dbReference type="NCBI Taxonomy" id="411473"/>
    <lineage>
        <taxon>Bacteria</taxon>
        <taxon>Bacillati</taxon>
        <taxon>Bacillota</taxon>
        <taxon>Clostridia</taxon>
        <taxon>Eubacteriales</taxon>
        <taxon>Oscillospiraceae</taxon>
        <taxon>Ruminococcus</taxon>
    </lineage>
</organism>
<dbReference type="InterPro" id="IPR026881">
    <property type="entry name" value="WYL_dom"/>
</dbReference>
<dbReference type="RefSeq" id="WP_021680642.1">
    <property type="nucleotide sequence ID" value="NZ_KI260296.1"/>
</dbReference>
<proteinExistence type="predicted"/>
<dbReference type="InterPro" id="IPR051534">
    <property type="entry name" value="CBASS_pafABC_assoc_protein"/>
</dbReference>
<dbReference type="PROSITE" id="PS52050">
    <property type="entry name" value="WYL"/>
    <property type="match status" value="1"/>
</dbReference>
<keyword evidence="4" id="KW-1185">Reference proteome</keyword>
<dbReference type="Proteomes" id="UP000016662">
    <property type="component" value="Unassembled WGS sequence"/>
</dbReference>
<feature type="domain" description="WYL" evidence="1">
    <location>
        <begin position="146"/>
        <end position="212"/>
    </location>
</feature>
<dbReference type="Pfam" id="PF13280">
    <property type="entry name" value="WYL"/>
    <property type="match status" value="1"/>
</dbReference>
<evidence type="ECO:0000259" key="2">
    <source>
        <dbReference type="Pfam" id="PF25583"/>
    </source>
</evidence>
<dbReference type="PANTHER" id="PTHR34580:SF1">
    <property type="entry name" value="PROTEIN PAFC"/>
    <property type="match status" value="1"/>
</dbReference>
<sequence>METEKNSRMLELFFRVLRGETISVKAVAAEYGVSTKSIGRDIGKIQEFLAEHRDLMQQAELVYSYKDKAYHLNCEEFLKNKELFALVKVMLGSRCLPKEDVLRLISKLKRFTTTQDREKFDKLVRKEIYHYHEVKTDCNSLIDTLWKLIQVIDEKRPITITYYKMNREAVKRKIKPVSLMFSEYYFYLIAYAFDDDQYLPKFFRADRIVSMTEHQEHFTLERKYDFDEGDLREKNQFLFPGKTERIRFAFSGLSVQAILDRLPTAKVVEQNGRTSIIEAEVNHGRGIIMYLLSQGAWVKVLSPQSLVDEMQEELHQMLALYEKA</sequence>
<dbReference type="HOGENOM" id="CLU_073597_0_0_9"/>
<dbReference type="AlphaFoldDB" id="U2LYU8"/>
<evidence type="ECO:0000313" key="4">
    <source>
        <dbReference type="Proteomes" id="UP000016662"/>
    </source>
</evidence>
<evidence type="ECO:0000259" key="1">
    <source>
        <dbReference type="Pfam" id="PF13280"/>
    </source>
</evidence>